<sequence length="335" mass="36768">MKNHLVAALAYEGLCTFEFGCVTEVFALHRPELQTDWYQFAVCSLTPYHMRAAGGLRIQCEHDLSLLARADSIVIPGWQGVEVPVPIELTEALRAAAARGARIASICSGVFVLAAAGLLNGKTATTHWRYAAELQRQFPAIRVNQNVLYVDEGNIVTSAGSAAGIDMLLHLVRKDHGDRIANLVARRMVVSGHRDGGQAQYLPRPVLPAGSGGLQVLMQQIRAEPGQSYPLAKMARIAAVSIRTLQRQFTDSTGMSPGVWLTRERIASACELLEETALPLAHIAAHCGFGSEESMRHHFRLSLHCSPSRYRRQFGLMNKLESDNEDTLETMSTLR</sequence>
<gene>
    <name evidence="4" type="primary">ftrA</name>
    <name evidence="4" type="ORF">H8K43_16090</name>
</gene>
<dbReference type="PANTHER" id="PTHR43130:SF3">
    <property type="entry name" value="HTH-TYPE TRANSCRIPTIONAL REGULATOR RV1931C"/>
    <property type="match status" value="1"/>
</dbReference>
<dbReference type="InterPro" id="IPR029062">
    <property type="entry name" value="Class_I_gatase-like"/>
</dbReference>
<keyword evidence="1" id="KW-0805">Transcription regulation</keyword>
<evidence type="ECO:0000256" key="1">
    <source>
        <dbReference type="ARBA" id="ARBA00023015"/>
    </source>
</evidence>
<protein>
    <submittedName>
        <fullName evidence="4">Transcriptional regulator FtrA</fullName>
    </submittedName>
</protein>
<dbReference type="InterPro" id="IPR018060">
    <property type="entry name" value="HTH_AraC"/>
</dbReference>
<dbReference type="Proteomes" id="UP000654304">
    <property type="component" value="Unassembled WGS sequence"/>
</dbReference>
<dbReference type="PANTHER" id="PTHR43130">
    <property type="entry name" value="ARAC-FAMILY TRANSCRIPTIONAL REGULATOR"/>
    <property type="match status" value="1"/>
</dbReference>
<dbReference type="CDD" id="cd03137">
    <property type="entry name" value="GATase1_AraC_1"/>
    <property type="match status" value="1"/>
</dbReference>
<dbReference type="Gene3D" id="3.40.50.880">
    <property type="match status" value="1"/>
</dbReference>
<comment type="caution">
    <text evidence="4">The sequence shown here is derived from an EMBL/GenBank/DDBJ whole genome shotgun (WGS) entry which is preliminary data.</text>
</comment>
<evidence type="ECO:0000256" key="2">
    <source>
        <dbReference type="ARBA" id="ARBA00023163"/>
    </source>
</evidence>
<dbReference type="SMART" id="SM00342">
    <property type="entry name" value="HTH_ARAC"/>
    <property type="match status" value="1"/>
</dbReference>
<dbReference type="PROSITE" id="PS01124">
    <property type="entry name" value="HTH_ARAC_FAMILY_2"/>
    <property type="match status" value="1"/>
</dbReference>
<dbReference type="SUPFAM" id="SSF46689">
    <property type="entry name" value="Homeodomain-like"/>
    <property type="match status" value="2"/>
</dbReference>
<evidence type="ECO:0000313" key="5">
    <source>
        <dbReference type="Proteomes" id="UP000654304"/>
    </source>
</evidence>
<organism evidence="4 5">
    <name type="scientific">Undibacterium curvum</name>
    <dbReference type="NCBI Taxonomy" id="2762294"/>
    <lineage>
        <taxon>Bacteria</taxon>
        <taxon>Pseudomonadati</taxon>
        <taxon>Pseudomonadota</taxon>
        <taxon>Betaproteobacteria</taxon>
        <taxon>Burkholderiales</taxon>
        <taxon>Oxalobacteraceae</taxon>
        <taxon>Undibacterium</taxon>
    </lineage>
</organism>
<feature type="domain" description="HTH araC/xylS-type" evidence="3">
    <location>
        <begin position="215"/>
        <end position="313"/>
    </location>
</feature>
<proteinExistence type="predicted"/>
<dbReference type="EMBL" id="JACOGD010000009">
    <property type="protein sequence ID" value="MBC3933200.1"/>
    <property type="molecule type" value="Genomic_DNA"/>
</dbReference>
<dbReference type="Pfam" id="PF12833">
    <property type="entry name" value="HTH_18"/>
    <property type="match status" value="1"/>
</dbReference>
<dbReference type="SUPFAM" id="SSF52317">
    <property type="entry name" value="Class I glutamine amidotransferase-like"/>
    <property type="match status" value="1"/>
</dbReference>
<dbReference type="RefSeq" id="WP_186904785.1">
    <property type="nucleotide sequence ID" value="NZ_JACOGD010000009.1"/>
</dbReference>
<dbReference type="Pfam" id="PF01965">
    <property type="entry name" value="DJ-1_PfpI"/>
    <property type="match status" value="1"/>
</dbReference>
<evidence type="ECO:0000313" key="4">
    <source>
        <dbReference type="EMBL" id="MBC3933200.1"/>
    </source>
</evidence>
<evidence type="ECO:0000259" key="3">
    <source>
        <dbReference type="PROSITE" id="PS01124"/>
    </source>
</evidence>
<dbReference type="InterPro" id="IPR009057">
    <property type="entry name" value="Homeodomain-like_sf"/>
</dbReference>
<dbReference type="Gene3D" id="1.10.10.60">
    <property type="entry name" value="Homeodomain-like"/>
    <property type="match status" value="1"/>
</dbReference>
<accession>A0ABR7A8H7</accession>
<dbReference type="InterPro" id="IPR052158">
    <property type="entry name" value="INH-QAR"/>
</dbReference>
<dbReference type="NCBIfam" id="NF006902">
    <property type="entry name" value="PRK09393.1"/>
    <property type="match status" value="1"/>
</dbReference>
<dbReference type="InterPro" id="IPR002818">
    <property type="entry name" value="DJ-1/PfpI"/>
</dbReference>
<keyword evidence="2" id="KW-0804">Transcription</keyword>
<keyword evidence="5" id="KW-1185">Reference proteome</keyword>
<name>A0ABR7A8H7_9BURK</name>
<reference evidence="4 5" key="1">
    <citation type="submission" date="2020-08" db="EMBL/GenBank/DDBJ databases">
        <title>Novel species isolated from subtropical streams in China.</title>
        <authorList>
            <person name="Lu H."/>
        </authorList>
    </citation>
    <scope>NUCLEOTIDE SEQUENCE [LARGE SCALE GENOMIC DNA]</scope>
    <source>
        <strain evidence="4 5">CY22W</strain>
    </source>
</reference>